<reference evidence="2" key="2">
    <citation type="submission" date="2023-06" db="EMBL/GenBank/DDBJ databases">
        <title>Isolation and genome sequencing of cytomegaloviruses from Natal multimammate mice (Mastomys natalensis).</title>
        <authorList>
            <person name="Jarvis M.A."/>
            <person name="Davison A.J."/>
        </authorList>
    </citation>
    <scope>NUCLEOTIDE SEQUENCE</scope>
    <source>
        <strain evidence="1">Mnat29</strain>
        <strain evidence="2">Mnat36</strain>
    </source>
</reference>
<evidence type="ECO:0000313" key="2">
    <source>
        <dbReference type="EMBL" id="WEG68982.1"/>
    </source>
</evidence>
<accession>A0A9Y1ILJ8</accession>
<protein>
    <submittedName>
        <fullName evidence="2">Protein m131</fullName>
    </submittedName>
</protein>
<dbReference type="EMBL" id="OP429122">
    <property type="protein sequence ID" value="WEG68982.1"/>
    <property type="molecule type" value="Genomic_DNA"/>
</dbReference>
<evidence type="ECO:0000313" key="1">
    <source>
        <dbReference type="EMBL" id="WEG68846.1"/>
    </source>
</evidence>
<gene>
    <name evidence="2" type="primary">m131</name>
</gene>
<dbReference type="EMBL" id="OP429138">
    <property type="protein sequence ID" value="WEG71210.1"/>
    <property type="molecule type" value="Genomic_DNA"/>
</dbReference>
<organism evidence="2">
    <name type="scientific">Mastomys natalensis cytomegalovirus 1</name>
    <dbReference type="NCBI Taxonomy" id="2973541"/>
    <lineage>
        <taxon>Viruses</taxon>
        <taxon>Duplodnaviria</taxon>
        <taxon>Heunggongvirae</taxon>
        <taxon>Peploviricota</taxon>
        <taxon>Herviviricetes</taxon>
        <taxon>Herpesvirales</taxon>
        <taxon>Orthoherpesviridae</taxon>
        <taxon>Betaherpesvirinae</taxon>
        <taxon>Muromegalovirus</taxon>
    </lineage>
</organism>
<reference evidence="2" key="1">
    <citation type="submission" date="2022-09" db="EMBL/GenBank/DDBJ databases">
        <authorList>
            <person name="Vucak M."/>
            <person name="Davison A.J."/>
        </authorList>
    </citation>
    <scope>NUCLEOTIDE SEQUENCE</scope>
    <source>
        <strain evidence="1">Mnat29</strain>
        <strain evidence="2">Mnat36</strain>
    </source>
</reference>
<sequence length="236" mass="26783">MLSLYIFVYCIAIYNLETSYCSDSETSSPSSSSEVIYSSQDYFYPGVITDDMCCEWKPDPIPFYAITDAIKTYTKCGESIIFTIAGNTRICVPARGWANSSMCFVQERRDGRQLVISAFGELLDAFYDDEDETVVVSLLATELLHVSATIIRSPKIQRRAYNYRVWDGDHWLMCICEITLRANATLLPYGTGPSAPLTLITYTVDVTFSAESGDLFTRCTHNHVYRRDLYDYDDGY</sequence>
<proteinExistence type="predicted"/>
<name>A0A9Y1ILJ8_9BETA</name>
<dbReference type="EMBL" id="OP429121">
    <property type="protein sequence ID" value="WEG68846.1"/>
    <property type="molecule type" value="Genomic_DNA"/>
</dbReference>